<dbReference type="PANTHER" id="PTHR47957">
    <property type="entry name" value="ATP-DEPENDENT HELICASE HRQ1"/>
    <property type="match status" value="1"/>
</dbReference>
<proteinExistence type="predicted"/>
<dbReference type="InterPro" id="IPR055227">
    <property type="entry name" value="HRQ1_WHD"/>
</dbReference>
<gene>
    <name evidence="2" type="ORF">S03H2_60210</name>
</gene>
<dbReference type="CDD" id="cd18797">
    <property type="entry name" value="SF2_C_Hrq"/>
    <property type="match status" value="1"/>
</dbReference>
<reference evidence="2" key="1">
    <citation type="journal article" date="2014" name="Front. Microbiol.">
        <title>High frequency of phylogenetically diverse reductive dehalogenase-homologous genes in deep subseafloor sedimentary metagenomes.</title>
        <authorList>
            <person name="Kawai M."/>
            <person name="Futagami T."/>
            <person name="Toyoda A."/>
            <person name="Takaki Y."/>
            <person name="Nishi S."/>
            <person name="Hori S."/>
            <person name="Arai W."/>
            <person name="Tsubouchi T."/>
            <person name="Morono Y."/>
            <person name="Uchiyama I."/>
            <person name="Ito T."/>
            <person name="Fujiyama A."/>
            <person name="Inagaki F."/>
            <person name="Takami H."/>
        </authorList>
    </citation>
    <scope>NUCLEOTIDE SEQUENCE</scope>
    <source>
        <strain evidence="2">Expedition CK06-06</strain>
    </source>
</reference>
<dbReference type="InterPro" id="IPR001650">
    <property type="entry name" value="Helicase_C-like"/>
</dbReference>
<dbReference type="AlphaFoldDB" id="X1KCY5"/>
<dbReference type="GO" id="GO:0036297">
    <property type="term" value="P:interstrand cross-link repair"/>
    <property type="evidence" value="ECO:0007669"/>
    <property type="project" value="TreeGrafter"/>
</dbReference>
<dbReference type="InterPro" id="IPR027417">
    <property type="entry name" value="P-loop_NTPase"/>
</dbReference>
<dbReference type="GO" id="GO:0043138">
    <property type="term" value="F:3'-5' DNA helicase activity"/>
    <property type="evidence" value="ECO:0007669"/>
    <property type="project" value="TreeGrafter"/>
</dbReference>
<dbReference type="GO" id="GO:0005634">
    <property type="term" value="C:nucleus"/>
    <property type="evidence" value="ECO:0007669"/>
    <property type="project" value="TreeGrafter"/>
</dbReference>
<sequence>YLRDRIFPYRAGYLPGERREIENNLKDGNLAGVTSTNALELGIDIGSLDSVIISGYPGTIISTWQQAGRAGRGDEESIATLIALQNPLDQYFMKNPSKFFDKSNEYAIIDESNPYIVSGHLLCATAELPVKVEEDERYFGKDLGDVLKALEKQGLVRDTPKGWVYRGKIRATEAVSIDNISSEIFKVICDGVLLETMDRPQVYREAHKGAILLHQGETYVVGDLDLKNQIVDVVKDEVDYFTE</sequence>
<dbReference type="PROSITE" id="PS51194">
    <property type="entry name" value="HELICASE_CTER"/>
    <property type="match status" value="1"/>
</dbReference>
<protein>
    <recommendedName>
        <fullName evidence="1">Helicase C-terminal domain-containing protein</fullName>
    </recommendedName>
</protein>
<organism evidence="2">
    <name type="scientific">marine sediment metagenome</name>
    <dbReference type="NCBI Taxonomy" id="412755"/>
    <lineage>
        <taxon>unclassified sequences</taxon>
        <taxon>metagenomes</taxon>
        <taxon>ecological metagenomes</taxon>
    </lineage>
</organism>
<comment type="caution">
    <text evidence="2">The sequence shown here is derived from an EMBL/GenBank/DDBJ whole genome shotgun (WGS) entry which is preliminary data.</text>
</comment>
<dbReference type="Pfam" id="PF00271">
    <property type="entry name" value="Helicase_C"/>
    <property type="match status" value="1"/>
</dbReference>
<feature type="non-terminal residue" evidence="2">
    <location>
        <position position="1"/>
    </location>
</feature>
<feature type="non-terminal residue" evidence="2">
    <location>
        <position position="243"/>
    </location>
</feature>
<dbReference type="SUPFAM" id="SSF52540">
    <property type="entry name" value="P-loop containing nucleoside triphosphate hydrolases"/>
    <property type="match status" value="1"/>
</dbReference>
<dbReference type="EMBL" id="BARU01038779">
    <property type="protein sequence ID" value="GAH88049.1"/>
    <property type="molecule type" value="Genomic_DNA"/>
</dbReference>
<dbReference type="PANTHER" id="PTHR47957:SF3">
    <property type="entry name" value="ATP-DEPENDENT HELICASE HRQ1"/>
    <property type="match status" value="1"/>
</dbReference>
<evidence type="ECO:0000313" key="2">
    <source>
        <dbReference type="EMBL" id="GAH88049.1"/>
    </source>
</evidence>
<feature type="domain" description="Helicase C-terminal" evidence="1">
    <location>
        <begin position="1"/>
        <end position="116"/>
    </location>
</feature>
<dbReference type="Gene3D" id="3.40.50.300">
    <property type="entry name" value="P-loop containing nucleotide triphosphate hydrolases"/>
    <property type="match status" value="1"/>
</dbReference>
<accession>X1KCY5</accession>
<evidence type="ECO:0000259" key="1">
    <source>
        <dbReference type="PROSITE" id="PS51194"/>
    </source>
</evidence>
<dbReference type="Pfam" id="PF22982">
    <property type="entry name" value="WHD_HRQ1"/>
    <property type="match status" value="1"/>
</dbReference>
<dbReference type="SMART" id="SM00490">
    <property type="entry name" value="HELICc"/>
    <property type="match status" value="1"/>
</dbReference>
<name>X1KCY5_9ZZZZ</name>
<dbReference type="GO" id="GO:0006289">
    <property type="term" value="P:nucleotide-excision repair"/>
    <property type="evidence" value="ECO:0007669"/>
    <property type="project" value="TreeGrafter"/>
</dbReference>